<sequence>MNKNIHHEFAYQSRELGVQIEDTLGEPPDRKNYANVIKSLLGEYAKGTPIDDVNLLSFALADYLKFDDPAGLLAQCKQYDKGDAAKAIAMVSCADAEAARALAAVAASNPELARKAIITAFLFKNTKRWTAEDDTLDALQQEEEGNEAEDEDHVAPGQDFVDLFDTREEGNG</sequence>
<dbReference type="Proteomes" id="UP000070578">
    <property type="component" value="Unassembled WGS sequence"/>
</dbReference>
<evidence type="ECO:0000256" key="1">
    <source>
        <dbReference type="SAM" id="MobiDB-lite"/>
    </source>
</evidence>
<reference evidence="2 3" key="2">
    <citation type="submission" date="2016-03" db="EMBL/GenBank/DDBJ databases">
        <title>New uncultured bacterium of the family Gallionellaceae from acid mine drainage: description and reconstruction of genome based on metagenomic analysis of microbial community.</title>
        <authorList>
            <person name="Kadnikov V."/>
            <person name="Ivasenko D."/>
            <person name="Beletsky A."/>
            <person name="Mardanov A."/>
            <person name="Danilova E."/>
            <person name="Pimenov N."/>
            <person name="Karnachuk O."/>
            <person name="Ravin N."/>
        </authorList>
    </citation>
    <scope>NUCLEOTIDE SEQUENCE [LARGE SCALE GENOMIC DNA]</scope>
    <source>
        <strain evidence="2">ShG14-8</strain>
    </source>
</reference>
<name>A0A139BQL4_9PROT</name>
<gene>
    <name evidence="2" type="ORF">AWT59_2580</name>
</gene>
<feature type="region of interest" description="Disordered" evidence="1">
    <location>
        <begin position="142"/>
        <end position="172"/>
    </location>
</feature>
<protein>
    <submittedName>
        <fullName evidence="2">Uncharacterized protein</fullName>
    </submittedName>
</protein>
<dbReference type="AlphaFoldDB" id="A0A139BQL4"/>
<accession>A0A139BQL4</accession>
<proteinExistence type="predicted"/>
<reference evidence="2 3" key="1">
    <citation type="submission" date="2016-02" db="EMBL/GenBank/DDBJ databases">
        <authorList>
            <person name="Wen L."/>
            <person name="He K."/>
            <person name="Yang H."/>
        </authorList>
    </citation>
    <scope>NUCLEOTIDE SEQUENCE [LARGE SCALE GENOMIC DNA]</scope>
    <source>
        <strain evidence="2">ShG14-8</strain>
    </source>
</reference>
<evidence type="ECO:0000313" key="3">
    <source>
        <dbReference type="Proteomes" id="UP000070578"/>
    </source>
</evidence>
<feature type="compositionally biased region" description="Acidic residues" evidence="1">
    <location>
        <begin position="142"/>
        <end position="152"/>
    </location>
</feature>
<dbReference type="PATRIC" id="fig|1796491.3.peg.2811"/>
<comment type="caution">
    <text evidence="2">The sequence shown here is derived from an EMBL/GenBank/DDBJ whole genome shotgun (WGS) entry which is preliminary data.</text>
</comment>
<evidence type="ECO:0000313" key="2">
    <source>
        <dbReference type="EMBL" id="KXS31290.1"/>
    </source>
</evidence>
<dbReference type="EMBL" id="LSLI01000084">
    <property type="protein sequence ID" value="KXS31290.1"/>
    <property type="molecule type" value="Genomic_DNA"/>
</dbReference>
<organism evidence="2 3">
    <name type="scientific">Candidatus Gallionella acididurans</name>
    <dbReference type="NCBI Taxonomy" id="1796491"/>
    <lineage>
        <taxon>Bacteria</taxon>
        <taxon>Pseudomonadati</taxon>
        <taxon>Pseudomonadota</taxon>
        <taxon>Betaproteobacteria</taxon>
        <taxon>Nitrosomonadales</taxon>
        <taxon>Gallionellaceae</taxon>
        <taxon>Gallionella</taxon>
    </lineage>
</organism>